<keyword evidence="5" id="KW-0964">Secreted</keyword>
<feature type="domain" description="Flagellar hook-associated protein 2 C-terminal" evidence="7">
    <location>
        <begin position="225"/>
        <end position="437"/>
    </location>
</feature>
<gene>
    <name evidence="8" type="ORF">ENI26_08335</name>
</gene>
<evidence type="ECO:0000313" key="8">
    <source>
        <dbReference type="EMBL" id="HEC74365.1"/>
    </source>
</evidence>
<dbReference type="EMBL" id="DRHY01000180">
    <property type="protein sequence ID" value="HEC74365.1"/>
    <property type="molecule type" value="Genomic_DNA"/>
</dbReference>
<keyword evidence="8" id="KW-0969">Cilium</keyword>
<dbReference type="GO" id="GO:0005576">
    <property type="term" value="C:extracellular region"/>
    <property type="evidence" value="ECO:0007669"/>
    <property type="project" value="UniProtKB-SubCell"/>
</dbReference>
<dbReference type="InterPro" id="IPR003481">
    <property type="entry name" value="FliD_N"/>
</dbReference>
<dbReference type="PANTHER" id="PTHR30288:SF0">
    <property type="entry name" value="FLAGELLAR HOOK-ASSOCIATED PROTEIN 2"/>
    <property type="match status" value="1"/>
</dbReference>
<name>A0A7C1ZS55_9GAMM</name>
<accession>A0A7C1ZS55</accession>
<dbReference type="InterPro" id="IPR040026">
    <property type="entry name" value="FliD"/>
</dbReference>
<evidence type="ECO:0000259" key="6">
    <source>
        <dbReference type="Pfam" id="PF02465"/>
    </source>
</evidence>
<dbReference type="Pfam" id="PF07195">
    <property type="entry name" value="FliD_C"/>
    <property type="match status" value="1"/>
</dbReference>
<evidence type="ECO:0000259" key="7">
    <source>
        <dbReference type="Pfam" id="PF07195"/>
    </source>
</evidence>
<proteinExistence type="inferred from homology"/>
<feature type="domain" description="Flagellar hook-associated protein 2 N-terminal" evidence="6">
    <location>
        <begin position="11"/>
        <end position="106"/>
    </location>
</feature>
<dbReference type="InterPro" id="IPR010809">
    <property type="entry name" value="FliD_C"/>
</dbReference>
<organism evidence="8">
    <name type="scientific">Methylophaga aminisulfidivorans</name>
    <dbReference type="NCBI Taxonomy" id="230105"/>
    <lineage>
        <taxon>Bacteria</taxon>
        <taxon>Pseudomonadati</taxon>
        <taxon>Pseudomonadota</taxon>
        <taxon>Gammaproteobacteria</taxon>
        <taxon>Thiotrichales</taxon>
        <taxon>Piscirickettsiaceae</taxon>
        <taxon>Methylophaga</taxon>
    </lineage>
</organism>
<protein>
    <recommendedName>
        <fullName evidence="5">Flagellar hook-associated protein 2</fullName>
        <shortName evidence="5">HAP2</shortName>
    </recommendedName>
    <alternativeName>
        <fullName evidence="5">Flagellar cap protein</fullName>
    </alternativeName>
</protein>
<dbReference type="AlphaFoldDB" id="A0A7C1ZS55"/>
<dbReference type="Pfam" id="PF07196">
    <property type="entry name" value="Flagellin_IN"/>
    <property type="match status" value="1"/>
</dbReference>
<dbReference type="PANTHER" id="PTHR30288">
    <property type="entry name" value="FLAGELLAR CAP/ASSEMBLY PROTEIN FLID"/>
    <property type="match status" value="1"/>
</dbReference>
<reference evidence="8" key="1">
    <citation type="journal article" date="2020" name="mSystems">
        <title>Genome- and Community-Level Interaction Insights into Carbon Utilization and Element Cycling Functions of Hydrothermarchaeota in Hydrothermal Sediment.</title>
        <authorList>
            <person name="Zhou Z."/>
            <person name="Liu Y."/>
            <person name="Xu W."/>
            <person name="Pan J."/>
            <person name="Luo Z.H."/>
            <person name="Li M."/>
        </authorList>
    </citation>
    <scope>NUCLEOTIDE SEQUENCE [LARGE SCALE GENOMIC DNA]</scope>
    <source>
        <strain evidence="8">HyVt-380</strain>
    </source>
</reference>
<dbReference type="GO" id="GO:0071973">
    <property type="term" value="P:bacterial-type flagellum-dependent cell motility"/>
    <property type="evidence" value="ECO:0007669"/>
    <property type="project" value="TreeGrafter"/>
</dbReference>
<sequence length="453" mass="47385">MAGVTSLGVGSGLDLESIVTGLMKIERQPLDRLERKEALINAQVSAYGSLKSKLSDFQTAMSALSQASSFKQFQATSQNESIYTASATSDAAIGSYNIEVTSLATRDKLASTAFADSSAVVGEGTLTISVGSESFDVAIDSSNSTLAGIRTAINNSTENTGVTASIITDDAGSRLVLTSDETGTENTVSVAVSGDSDGNNTDTTGLSAFVYSAGGTQNLSSITSATDAVVEIDGFTVTSASNTLTNAIDGVTLDLKEVGSSTLTITRDDEAIIESVNEFASAYNALMTEIGTQRKGQLEADSSLLAIERQVRDVLNSGASITGSSMSYLIQAGVSVDKNGKMNVDEDAVGKLLDTDFNSFVNMFSAEGEGFANRLNTLADGWLQTDGLIDSKEKGLDSRLNANLDAQTRSEARLVSVESRLRAQYSAMDTLVSSLQSQGNYLISQLNSLNNNN</sequence>
<comment type="subunit">
    <text evidence="2 5">Homopentamer.</text>
</comment>
<dbReference type="GO" id="GO:0009424">
    <property type="term" value="C:bacterial-type flagellum hook"/>
    <property type="evidence" value="ECO:0007669"/>
    <property type="project" value="UniProtKB-UniRule"/>
</dbReference>
<comment type="caution">
    <text evidence="8">The sequence shown here is derived from an EMBL/GenBank/DDBJ whole genome shotgun (WGS) entry which is preliminary data.</text>
</comment>
<dbReference type="GO" id="GO:0007155">
    <property type="term" value="P:cell adhesion"/>
    <property type="evidence" value="ECO:0007669"/>
    <property type="project" value="InterPro"/>
</dbReference>
<evidence type="ECO:0000256" key="2">
    <source>
        <dbReference type="ARBA" id="ARBA00011255"/>
    </source>
</evidence>
<comment type="subcellular location">
    <subcellularLocation>
        <location evidence="5">Secreted</location>
    </subcellularLocation>
    <subcellularLocation>
        <location evidence="5">Bacterial flagellum</location>
    </subcellularLocation>
</comment>
<keyword evidence="8" id="KW-0282">Flagellum</keyword>
<evidence type="ECO:0000256" key="4">
    <source>
        <dbReference type="ARBA" id="ARBA00023143"/>
    </source>
</evidence>
<evidence type="ECO:0000256" key="5">
    <source>
        <dbReference type="RuleBase" id="RU362066"/>
    </source>
</evidence>
<evidence type="ECO:0000256" key="1">
    <source>
        <dbReference type="ARBA" id="ARBA00009764"/>
    </source>
</evidence>
<dbReference type="InterPro" id="IPR010810">
    <property type="entry name" value="Flagellin_hook_IN_motif"/>
</dbReference>
<keyword evidence="3" id="KW-0175">Coiled coil</keyword>
<comment type="function">
    <text evidence="5">Required for morphogenesis and for the elongation of the flagellar filament by facilitating polymerization of the flagellin monomers at the tip of growing filament. Forms a capping structure, which prevents flagellin subunits (transported through the central channel of the flagellum) from leaking out without polymerization at the distal end.</text>
</comment>
<evidence type="ECO:0000256" key="3">
    <source>
        <dbReference type="ARBA" id="ARBA00023054"/>
    </source>
</evidence>
<comment type="similarity">
    <text evidence="1 5">Belongs to the FliD family.</text>
</comment>
<dbReference type="GO" id="GO:0009421">
    <property type="term" value="C:bacterial-type flagellum filament cap"/>
    <property type="evidence" value="ECO:0007669"/>
    <property type="project" value="InterPro"/>
</dbReference>
<keyword evidence="4 5" id="KW-0975">Bacterial flagellum</keyword>
<dbReference type="Pfam" id="PF02465">
    <property type="entry name" value="FliD_N"/>
    <property type="match status" value="1"/>
</dbReference>
<dbReference type="Proteomes" id="UP000886384">
    <property type="component" value="Unassembled WGS sequence"/>
</dbReference>
<keyword evidence="8" id="KW-0966">Cell projection</keyword>